<evidence type="ECO:0000256" key="6">
    <source>
        <dbReference type="SAM" id="SignalP"/>
    </source>
</evidence>
<keyword evidence="3 6" id="KW-0732">Signal</keyword>
<dbReference type="SMART" id="SM00282">
    <property type="entry name" value="LamG"/>
    <property type="match status" value="2"/>
</dbReference>
<proteinExistence type="predicted"/>
<dbReference type="SMART" id="SM00560">
    <property type="entry name" value="LamGL"/>
    <property type="match status" value="2"/>
</dbReference>
<protein>
    <submittedName>
        <fullName evidence="9">LamG-like jellyroll fold domain-containing protein</fullName>
    </submittedName>
</protein>
<sequence>MIKKLCFVRWFCWLMLFITTGINAQNALDFDGVNEYVQTTYQGMSGSAARTIEAWVKIPTDNPTTQTVIADWGNMAVNGQRFTFNVLNNNLRIEIGGGGITYTSSLADNTWHHVAVTYDPTQATNKYTLYVDGLPGATGNITTATISTAAGPVRIGRRIDNTGSFKGTIDEVRIWDVARTQAEIAGAMNTEFCALPTGLKAYYKFNNGVAGGNNAGVNLVLDSASGKNGMANGFAFTGSTSNWVTGKTLTTSTPTAVATLSGPTLTATAVAGATYQWVDCNNANTAVTGATAATYTPSYSSTFAVKIMHGDCFAISNCIPVVVAGCNVNPSVTLNGTTLAAVQTGATYQWIDCNNSNTAITGATAAAYTPTAGGNYAVTVTTPDTCVTTTACTYVCALSPAVTISGSTLTAVPVGVSPSATLTYQWVDCNNANAPITGATGANYTPTIDGTFAVIITSSDGCMAISPCTEMILPILPNALNFDGSADYVQTTYTGPQGAAARTVEAWVKVPTTNTSTLKYIVDWGTSTASTTAANKFALGILNQKLQFSLTTSTTVVVQGTTTLNDNNWHHVAVTYDPLASTNKILLYVDGVQDGAGTPTTAVNTDSGTAVRIGYGVNSSGYFNGTIDEVRIWDVTRTAAEILGAKDTELCTIPSSLKAYYKFNKGAPNGVNTGQTVAPDSAGNNPGALNMVTGGFALSGTSSNWVPGAPLTGAPTATVTLASGTLTANTVAGASYHWVDCANANAVVSGATTAVFTPTVSGNYAVVITGSNGCATTSACTQVTVVQACVINNAVTLSGTTLTATQTGATYQWVDCATDTNINGATNATYTPTVSGNYKVIITMGAGCTSTSACTQVCIVNNAVTLSGTTLTATQTGATYQWVNCTTDTNISGATNAAYTPTVSGSYKVVVTMGACTVTSACTAVTVCNLTASATLSGTTLTANAVTNATYQWVDCGNANAAVAGATAQTFTPAVTGNYAVVISTPDTCTATSSCTTVTITVCNLDNTVTLSNGTLTAVQGGATYQWVNCDTNTNISGATAASYTPTASGNYKVIITAGSCTATSACTSVTVCSVNPAVTLTGTTLTATQTGATYQWVNCATDTNITGATAASYTPTASGSYKVIITMPNSCTVTSACTQVCIVNNAVTLTGTTLTATQTGATYQWVNCTTNANITGATAQTYTPTVTGDYKVIVTMGTCTATSACTQVCVVNPAVTLAGTTLTATQTGATYQWVDCTTNTNITGATAQSYTPTASGNFKVVVTMGTCTVTSACTQVCVVNSTVTLTGATLSVGQTGATYQWVNCTTNTNITGATAQTYTATASGSYKVIITMTGGCTVTSACTSVCVVNNVVTLGGNTLTAAQAGATYQWVNCATNTNITGATAQSYTPTVTGDYKVIITMGTCTATSACMQVCIINPAVTQTGITLTAAQTGATYQWINCANGNAPVAGATAATFVATATGSYAVVITMPNGCTATSACTPITICNVNQAVTVNGNTITATQTGATYQWVNCTTNTAITGETSQSFTPAVSGNYKVVISMAGGCSATSVCTSICIIDPAVTLAGTTLTATQAGATYQWVDCTNNANIAGATAQTYTPLVSGNYKVIITMGAGCTATSACTAVTVCNLSGEVTLNGTTFTATQAGATYQWVNCDTDMPVLGENAQSFTATISGNYKVIISTPDNCTITSACQFVNPCNVTAGVNNNGGVLMAVAVPGASYQWINCDNGNMPIEGETAMNYQPTMSGNYALMVTVGECSDTSDCQYVLVCNLSGEVTLAGTTLTATQADASYQWMNCDTDLPVIGANEQSFTPLTSGNYKVVISTPDNCTITSECQQVCIIDATVINNGWTLTAAQQGATYQWINCADNSVIEGETSATYVPTVTGNYAVQISFSNGCTVTSACEGIEVEELSAGSFDFAHAISVYPNPTNDRVTIDMGEPYDNVATTIINIAGQVVATQGVNNSQTFTVDLSSVARGVYFLNVQTASGQSAVLKVIKN</sequence>
<feature type="domain" description="LamG-like jellyroll fold" evidence="8">
    <location>
        <begin position="48"/>
        <end position="182"/>
    </location>
</feature>
<keyword evidence="5" id="KW-1015">Disulfide bond</keyword>
<feature type="signal peptide" evidence="6">
    <location>
        <begin position="1"/>
        <end position="24"/>
    </location>
</feature>
<evidence type="ECO:0000256" key="1">
    <source>
        <dbReference type="ARBA" id="ARBA00001913"/>
    </source>
</evidence>
<evidence type="ECO:0000259" key="7">
    <source>
        <dbReference type="SMART" id="SM00282"/>
    </source>
</evidence>
<evidence type="ECO:0000256" key="4">
    <source>
        <dbReference type="ARBA" id="ARBA00022837"/>
    </source>
</evidence>
<accession>A0ABW5NNW7</accession>
<dbReference type="Pfam" id="PF18962">
    <property type="entry name" value="Por_Secre_tail"/>
    <property type="match status" value="1"/>
</dbReference>
<dbReference type="InterPro" id="IPR026444">
    <property type="entry name" value="Secre_tail"/>
</dbReference>
<dbReference type="Gene3D" id="2.60.40.3080">
    <property type="match status" value="1"/>
</dbReference>
<dbReference type="InterPro" id="IPR001791">
    <property type="entry name" value="Laminin_G"/>
</dbReference>
<feature type="domain" description="Laminin G" evidence="7">
    <location>
        <begin position="502"/>
        <end position="635"/>
    </location>
</feature>
<evidence type="ECO:0000256" key="2">
    <source>
        <dbReference type="ARBA" id="ARBA00022723"/>
    </source>
</evidence>
<dbReference type="Pfam" id="PF13385">
    <property type="entry name" value="Laminin_G_3"/>
    <property type="match status" value="2"/>
</dbReference>
<comment type="caution">
    <text evidence="9">The sequence shown here is derived from an EMBL/GenBank/DDBJ whole genome shotgun (WGS) entry which is preliminary data.</text>
</comment>
<dbReference type="EMBL" id="JBHUMD010000003">
    <property type="protein sequence ID" value="MFD2600747.1"/>
    <property type="molecule type" value="Genomic_DNA"/>
</dbReference>
<evidence type="ECO:0000313" key="10">
    <source>
        <dbReference type="Proteomes" id="UP001597480"/>
    </source>
</evidence>
<organism evidence="9 10">
    <name type="scientific">Flavobacterium suzhouense</name>
    <dbReference type="NCBI Taxonomy" id="1529638"/>
    <lineage>
        <taxon>Bacteria</taxon>
        <taxon>Pseudomonadati</taxon>
        <taxon>Bacteroidota</taxon>
        <taxon>Flavobacteriia</taxon>
        <taxon>Flavobacteriales</taxon>
        <taxon>Flavobacteriaceae</taxon>
        <taxon>Flavobacterium</taxon>
    </lineage>
</organism>
<feature type="chain" id="PRO_5046087550" evidence="6">
    <location>
        <begin position="25"/>
        <end position="1999"/>
    </location>
</feature>
<dbReference type="Gene3D" id="2.60.40.2700">
    <property type="match status" value="2"/>
</dbReference>
<dbReference type="Proteomes" id="UP001597480">
    <property type="component" value="Unassembled WGS sequence"/>
</dbReference>
<dbReference type="InterPro" id="IPR006558">
    <property type="entry name" value="LamG-like"/>
</dbReference>
<dbReference type="Gene3D" id="2.60.120.200">
    <property type="match status" value="2"/>
</dbReference>
<dbReference type="SUPFAM" id="SSF49899">
    <property type="entry name" value="Concanavalin A-like lectins/glucanases"/>
    <property type="match status" value="2"/>
</dbReference>
<comment type="cofactor">
    <cofactor evidence="1">
        <name>Ca(2+)</name>
        <dbReference type="ChEBI" id="CHEBI:29108"/>
    </cofactor>
</comment>
<dbReference type="PANTHER" id="PTHR19277:SF125">
    <property type="entry name" value="B6"/>
    <property type="match status" value="1"/>
</dbReference>
<dbReference type="InterPro" id="IPR013320">
    <property type="entry name" value="ConA-like_dom_sf"/>
</dbReference>
<name>A0ABW5NNW7_9FLAO</name>
<evidence type="ECO:0000256" key="3">
    <source>
        <dbReference type="ARBA" id="ARBA00022729"/>
    </source>
</evidence>
<keyword evidence="4" id="KW-0106">Calcium</keyword>
<keyword evidence="2" id="KW-0479">Metal-binding</keyword>
<evidence type="ECO:0000313" key="9">
    <source>
        <dbReference type="EMBL" id="MFD2600747.1"/>
    </source>
</evidence>
<evidence type="ECO:0000259" key="8">
    <source>
        <dbReference type="SMART" id="SM00560"/>
    </source>
</evidence>
<reference evidence="10" key="1">
    <citation type="journal article" date="2019" name="Int. J. Syst. Evol. Microbiol.">
        <title>The Global Catalogue of Microorganisms (GCM) 10K type strain sequencing project: providing services to taxonomists for standard genome sequencing and annotation.</title>
        <authorList>
            <consortium name="The Broad Institute Genomics Platform"/>
            <consortium name="The Broad Institute Genome Sequencing Center for Infectious Disease"/>
            <person name="Wu L."/>
            <person name="Ma J."/>
        </authorList>
    </citation>
    <scope>NUCLEOTIDE SEQUENCE [LARGE SCALE GENOMIC DNA]</scope>
    <source>
        <strain evidence="10">KCTC 42107</strain>
    </source>
</reference>
<feature type="domain" description="Laminin G" evidence="7">
    <location>
        <begin position="48"/>
        <end position="177"/>
    </location>
</feature>
<gene>
    <name evidence="9" type="ORF">ACFSR3_01650</name>
</gene>
<dbReference type="RefSeq" id="WP_379819425.1">
    <property type="nucleotide sequence ID" value="NZ_JBHUMD010000003.1"/>
</dbReference>
<dbReference type="InterPro" id="IPR051360">
    <property type="entry name" value="Neuronal_Pentraxin_Related"/>
</dbReference>
<keyword evidence="10" id="KW-1185">Reference proteome</keyword>
<feature type="domain" description="LamG-like jellyroll fold" evidence="8">
    <location>
        <begin position="500"/>
        <end position="640"/>
    </location>
</feature>
<dbReference type="NCBIfam" id="TIGR04183">
    <property type="entry name" value="Por_Secre_tail"/>
    <property type="match status" value="1"/>
</dbReference>
<evidence type="ECO:0000256" key="5">
    <source>
        <dbReference type="ARBA" id="ARBA00023157"/>
    </source>
</evidence>
<dbReference type="PANTHER" id="PTHR19277">
    <property type="entry name" value="PENTRAXIN"/>
    <property type="match status" value="1"/>
</dbReference>